<dbReference type="GO" id="GO:0030151">
    <property type="term" value="F:molybdenum ion binding"/>
    <property type="evidence" value="ECO:0007669"/>
    <property type="project" value="InterPro"/>
</dbReference>
<dbReference type="InterPro" id="IPR052353">
    <property type="entry name" value="Benzoxazolinone_Detox_Enz"/>
</dbReference>
<comment type="caution">
    <text evidence="2">The sequence shown here is derived from an EMBL/GenBank/DDBJ whole genome shotgun (WGS) entry which is preliminary data.</text>
</comment>
<dbReference type="AlphaFoldDB" id="A0A934N7Q7"/>
<dbReference type="Proteomes" id="UP000612893">
    <property type="component" value="Unassembled WGS sequence"/>
</dbReference>
<evidence type="ECO:0000313" key="3">
    <source>
        <dbReference type="Proteomes" id="UP000612893"/>
    </source>
</evidence>
<dbReference type="PROSITE" id="PS51340">
    <property type="entry name" value="MOSC"/>
    <property type="match status" value="1"/>
</dbReference>
<dbReference type="Gene3D" id="2.40.33.20">
    <property type="entry name" value="PK beta-barrel domain-like"/>
    <property type="match status" value="1"/>
</dbReference>
<sequence length="222" mass="24736">MQLVSIQVGRPRTIAASGDGQPWDREWETAFWKDPVEGPVALRSLHVEGDAVADTNGHGGPDQAALCYSAGHYPLWRRELDLRDMPYGGFGENLTIAGQDELSVCIGDVYAVGEALIQVSKPRGPCFKISWRWRRADLLRRVESSGRHGWYVRVLSEGMIEAGQPVRLEDRPHPDWTVRAAADVIRFRKRRPELAAQLAACEELATEDRLRLRAAARDAVAG</sequence>
<proteinExistence type="predicted"/>
<reference evidence="2" key="1">
    <citation type="submission" date="2020-10" db="EMBL/GenBank/DDBJ databases">
        <title>Ca. Dormibacterota MAGs.</title>
        <authorList>
            <person name="Montgomery K."/>
        </authorList>
    </citation>
    <scope>NUCLEOTIDE SEQUENCE [LARGE SCALE GENOMIC DNA]</scope>
    <source>
        <strain evidence="2">SC8812_S17_10</strain>
    </source>
</reference>
<accession>A0A934N7Q7</accession>
<dbReference type="InterPro" id="IPR011037">
    <property type="entry name" value="Pyrv_Knase-like_insert_dom_sf"/>
</dbReference>
<gene>
    <name evidence="2" type="ORF">JF922_03815</name>
</gene>
<evidence type="ECO:0000259" key="1">
    <source>
        <dbReference type="PROSITE" id="PS51340"/>
    </source>
</evidence>
<dbReference type="InterPro" id="IPR005302">
    <property type="entry name" value="MoCF_Sase_C"/>
</dbReference>
<feature type="domain" description="MOSC" evidence="1">
    <location>
        <begin position="34"/>
        <end position="169"/>
    </location>
</feature>
<dbReference type="PANTHER" id="PTHR30212:SF2">
    <property type="entry name" value="PROTEIN YIIM"/>
    <property type="match status" value="1"/>
</dbReference>
<keyword evidence="3" id="KW-1185">Reference proteome</keyword>
<dbReference type="SUPFAM" id="SSF50800">
    <property type="entry name" value="PK beta-barrel domain-like"/>
    <property type="match status" value="1"/>
</dbReference>
<name>A0A934N7Q7_9BACT</name>
<dbReference type="GO" id="GO:0003824">
    <property type="term" value="F:catalytic activity"/>
    <property type="evidence" value="ECO:0007669"/>
    <property type="project" value="InterPro"/>
</dbReference>
<dbReference type="GO" id="GO:0030170">
    <property type="term" value="F:pyridoxal phosphate binding"/>
    <property type="evidence" value="ECO:0007669"/>
    <property type="project" value="InterPro"/>
</dbReference>
<dbReference type="Pfam" id="PF03473">
    <property type="entry name" value="MOSC"/>
    <property type="match status" value="1"/>
</dbReference>
<evidence type="ECO:0000313" key="2">
    <source>
        <dbReference type="EMBL" id="MBJ7597198.1"/>
    </source>
</evidence>
<dbReference type="PANTHER" id="PTHR30212">
    <property type="entry name" value="PROTEIN YIIM"/>
    <property type="match status" value="1"/>
</dbReference>
<protein>
    <submittedName>
        <fullName evidence="2">MOSC domain-containing protein</fullName>
    </submittedName>
</protein>
<dbReference type="EMBL" id="JAEKNR010000044">
    <property type="protein sequence ID" value="MBJ7597198.1"/>
    <property type="molecule type" value="Genomic_DNA"/>
</dbReference>
<organism evidence="2 3">
    <name type="scientific">Candidatus Nephthysia bennettiae</name>
    <dbReference type="NCBI Taxonomy" id="3127016"/>
    <lineage>
        <taxon>Bacteria</taxon>
        <taxon>Bacillati</taxon>
        <taxon>Candidatus Dormiibacterota</taxon>
        <taxon>Candidatus Dormibacteria</taxon>
        <taxon>Candidatus Dormibacterales</taxon>
        <taxon>Candidatus Dormibacteraceae</taxon>
        <taxon>Candidatus Nephthysia</taxon>
    </lineage>
</organism>